<dbReference type="PANTHER" id="PTHR10539">
    <property type="entry name" value="26S PROTEASOME NON-ATPASE REGULATORY SUBUNIT 13"/>
    <property type="match status" value="1"/>
</dbReference>
<evidence type="ECO:0000256" key="6">
    <source>
        <dbReference type="ARBA" id="ARBA00029749"/>
    </source>
</evidence>
<comment type="similarity">
    <text evidence="2">Belongs to the proteasome subunit S11 family.</text>
</comment>
<dbReference type="InterPro" id="IPR000717">
    <property type="entry name" value="PCI_dom"/>
</dbReference>
<dbReference type="GO" id="GO:0006511">
    <property type="term" value="P:ubiquitin-dependent protein catabolic process"/>
    <property type="evidence" value="ECO:0007669"/>
    <property type="project" value="TreeGrafter"/>
</dbReference>
<accession>A0A443RKN7</accession>
<comment type="subunit">
    <text evidence="3">Component of the 19S proteasome regulatory particle complex. The 26S proteasome consists of a 20S core particle (CP) and two 19S regulatory subunits (RP). The regulatory particle is made of a lid composed of 9 subunits including PSMD13, a base containing 6 ATPases and few additional components.</text>
</comment>
<keyword evidence="5 10" id="KW-0647">Proteasome</keyword>
<dbReference type="AlphaFoldDB" id="A0A443RKN7"/>
<evidence type="ECO:0000256" key="2">
    <source>
        <dbReference type="ARBA" id="ARBA00006207"/>
    </source>
</evidence>
<evidence type="ECO:0000256" key="3">
    <source>
        <dbReference type="ARBA" id="ARBA00011441"/>
    </source>
</evidence>
<comment type="caution">
    <text evidence="10">The sequence shown here is derived from an EMBL/GenBank/DDBJ whole genome shotgun (WGS) entry which is preliminary data.</text>
</comment>
<comment type="function">
    <text evidence="1">Component of the 26S proteasome, a multiprotein complex involved in the ATP-dependent degradation of ubiquitinated proteins. This complex plays a key role in the maintenance of protein homeostasis by removing misfolded or damaged proteins, which could impair cellular functions, and by removing proteins whose functions are no longer required. Therefore, the proteasome participates in numerous cellular processes, including cell cycle progression, apoptosis, or DNA damage repair.</text>
</comment>
<organism evidence="10 11">
    <name type="scientific">Dinothrombium tinctorium</name>
    <dbReference type="NCBI Taxonomy" id="1965070"/>
    <lineage>
        <taxon>Eukaryota</taxon>
        <taxon>Metazoa</taxon>
        <taxon>Ecdysozoa</taxon>
        <taxon>Arthropoda</taxon>
        <taxon>Chelicerata</taxon>
        <taxon>Arachnida</taxon>
        <taxon>Acari</taxon>
        <taxon>Acariformes</taxon>
        <taxon>Trombidiformes</taxon>
        <taxon>Prostigmata</taxon>
        <taxon>Anystina</taxon>
        <taxon>Parasitengona</taxon>
        <taxon>Trombidioidea</taxon>
        <taxon>Trombidiidae</taxon>
        <taxon>Dinothrombium</taxon>
    </lineage>
</organism>
<dbReference type="Proteomes" id="UP000285301">
    <property type="component" value="Unassembled WGS sequence"/>
</dbReference>
<protein>
    <recommendedName>
        <fullName evidence="4">26S proteasome non-ATPase regulatory subunit 13</fullName>
    </recommendedName>
    <alternativeName>
        <fullName evidence="6">26S proteasome regulatory subunit RPN9</fullName>
    </alternativeName>
    <alternativeName>
        <fullName evidence="8">26S proteasome regulatory subunit S11</fullName>
    </alternativeName>
    <alternativeName>
        <fullName evidence="7">26S proteasome regulatory subunit p40.5</fullName>
    </alternativeName>
</protein>
<dbReference type="SUPFAM" id="SSF46785">
    <property type="entry name" value="Winged helix' DNA-binding domain"/>
    <property type="match status" value="1"/>
</dbReference>
<keyword evidence="11" id="KW-1185">Reference proteome</keyword>
<reference evidence="10 11" key="1">
    <citation type="journal article" date="2018" name="Gigascience">
        <title>Genomes of trombidid mites reveal novel predicted allergens and laterally-transferred genes associated with secondary metabolism.</title>
        <authorList>
            <person name="Dong X."/>
            <person name="Chaisiri K."/>
            <person name="Xia D."/>
            <person name="Armstrong S.D."/>
            <person name="Fang Y."/>
            <person name="Donnelly M.J."/>
            <person name="Kadowaki T."/>
            <person name="McGarry J.W."/>
            <person name="Darby A.C."/>
            <person name="Makepeace B.L."/>
        </authorList>
    </citation>
    <scope>NUCLEOTIDE SEQUENCE [LARGE SCALE GENOMIC DNA]</scope>
    <source>
        <strain evidence="10">UoL-WK</strain>
    </source>
</reference>
<evidence type="ECO:0000256" key="4">
    <source>
        <dbReference type="ARBA" id="ARBA00015732"/>
    </source>
</evidence>
<proteinExistence type="inferred from homology"/>
<sequence>MSLRTKAEISNYLREQSSKLSEFQEYWSAFEELHERKLWHQLTVKLQEFVSKSEAAKIDLVALYDRFLIDFETKINPLTLIEIVIVILHQIPEHEKKLEFVTKMKEKVRTHREASLLCSILIGRIKLNQSDLKGVKEVLEEISPIIDEEAGVTPIHGRYFQLSSDYYQVTGNHCEYYRNALRFLGCTNLNKEPVDQLKQRAFALALAALLGETIFNFGELLQHPIVNYLKGENQWLIDLLYAFNSGNLEVYEKLRPQWTQQADLAAHEVALRQKICLLCLMEMTFQSSNGVLKFADIAKNAHVPESDVELLVMKALSLGLVRGTIDEVDQKVHLTWVQPRVLDKQQIASLRGKLDDWCRSVRKMESLLEQKAHDILG</sequence>
<evidence type="ECO:0000256" key="7">
    <source>
        <dbReference type="ARBA" id="ARBA00031303"/>
    </source>
</evidence>
<evidence type="ECO:0000256" key="8">
    <source>
        <dbReference type="ARBA" id="ARBA00032323"/>
    </source>
</evidence>
<name>A0A443RKN7_9ACAR</name>
<dbReference type="OrthoDB" id="1093at2759"/>
<dbReference type="SMART" id="SM00088">
    <property type="entry name" value="PINT"/>
    <property type="match status" value="1"/>
</dbReference>
<dbReference type="STRING" id="1965070.A0A443RKN7"/>
<dbReference type="InterPro" id="IPR035298">
    <property type="entry name" value="PSMD13"/>
</dbReference>
<evidence type="ECO:0000313" key="11">
    <source>
        <dbReference type="Proteomes" id="UP000285301"/>
    </source>
</evidence>
<dbReference type="EMBL" id="NCKU01000357">
    <property type="protein sequence ID" value="RWS15827.1"/>
    <property type="molecule type" value="Genomic_DNA"/>
</dbReference>
<dbReference type="Pfam" id="PF01399">
    <property type="entry name" value="PCI"/>
    <property type="match status" value="1"/>
</dbReference>
<evidence type="ECO:0000256" key="1">
    <source>
        <dbReference type="ARBA" id="ARBA00002362"/>
    </source>
</evidence>
<dbReference type="InterPro" id="IPR036390">
    <property type="entry name" value="WH_DNA-bd_sf"/>
</dbReference>
<evidence type="ECO:0000256" key="5">
    <source>
        <dbReference type="ARBA" id="ARBA00022942"/>
    </source>
</evidence>
<dbReference type="GO" id="GO:0008541">
    <property type="term" value="C:proteasome regulatory particle, lid subcomplex"/>
    <property type="evidence" value="ECO:0007669"/>
    <property type="project" value="TreeGrafter"/>
</dbReference>
<evidence type="ECO:0000313" key="10">
    <source>
        <dbReference type="EMBL" id="RWS15827.1"/>
    </source>
</evidence>
<dbReference type="PANTHER" id="PTHR10539:SF0">
    <property type="entry name" value="26S PROTEASOME NON-ATPASE REGULATORY SUBUNIT 13"/>
    <property type="match status" value="1"/>
</dbReference>
<dbReference type="GO" id="GO:0005634">
    <property type="term" value="C:nucleus"/>
    <property type="evidence" value="ECO:0007669"/>
    <property type="project" value="TreeGrafter"/>
</dbReference>
<evidence type="ECO:0000259" key="9">
    <source>
        <dbReference type="PROSITE" id="PS50250"/>
    </source>
</evidence>
<dbReference type="Pfam" id="PF22037">
    <property type="entry name" value="PSD13_N"/>
    <property type="match status" value="1"/>
</dbReference>
<gene>
    <name evidence="10" type="ORF">B4U79_01260</name>
</gene>
<dbReference type="InterPro" id="IPR054179">
    <property type="entry name" value="PSD13_N"/>
</dbReference>
<feature type="domain" description="PCI" evidence="9">
    <location>
        <begin position="172"/>
        <end position="339"/>
    </location>
</feature>
<dbReference type="GO" id="GO:0005198">
    <property type="term" value="F:structural molecule activity"/>
    <property type="evidence" value="ECO:0007669"/>
    <property type="project" value="TreeGrafter"/>
</dbReference>
<dbReference type="GO" id="GO:0005829">
    <property type="term" value="C:cytosol"/>
    <property type="evidence" value="ECO:0007669"/>
    <property type="project" value="TreeGrafter"/>
</dbReference>
<dbReference type="PROSITE" id="PS50250">
    <property type="entry name" value="PCI"/>
    <property type="match status" value="1"/>
</dbReference>